<sequence>MPQQIEHIDAIARREGRGVLYLTFYEDQAGARVSERWQDNPSRQAVIDWLMANGYAWSACGEIAKDNAMASYRGSIYIATPFDRELPAYRKLQNFLEHDDGTLRLPKMRFWALQLSVATRNAHHDEPGYWERWAENF</sequence>
<evidence type="ECO:0000313" key="2">
    <source>
        <dbReference type="EMBL" id="SPC14207.1"/>
    </source>
</evidence>
<dbReference type="GeneID" id="303492982"/>
<dbReference type="AlphaFoldDB" id="A0A375G644"/>
<dbReference type="Proteomes" id="UP000623307">
    <property type="component" value="Chromosome 2"/>
</dbReference>
<proteinExistence type="predicted"/>
<accession>A0A375G644</accession>
<dbReference type="EMBL" id="CP069812">
    <property type="protein sequence ID" value="QRQ93485.1"/>
    <property type="molecule type" value="Genomic_DNA"/>
</dbReference>
<evidence type="ECO:0000313" key="3">
    <source>
        <dbReference type="Proteomes" id="UP000623307"/>
    </source>
</evidence>
<reference evidence="1 3" key="2">
    <citation type="submission" date="2021-02" db="EMBL/GenBank/DDBJ databases">
        <title>Complete Genome Sequence of Cupriavidus oxalaticus Strain Ox1, a Soil Oxalate-Degrading Species.</title>
        <authorList>
            <person name="Palmieri F."/>
            <person name="Udriet P."/>
            <person name="Deuasquier M."/>
            <person name="Beaudoing E."/>
            <person name="Johnson S.L."/>
            <person name="Davenport K.W."/>
            <person name="Chain P.S."/>
            <person name="Bindschedler S."/>
            <person name="Junier P."/>
        </authorList>
    </citation>
    <scope>NUCLEOTIDE SEQUENCE [LARGE SCALE GENOMIC DNA]</scope>
    <source>
        <strain evidence="1 3">Ox1</strain>
    </source>
</reference>
<dbReference type="RefSeq" id="WP_063240520.1">
    <property type="nucleotide sequence ID" value="NZ_CP069810.1"/>
</dbReference>
<reference evidence="2" key="1">
    <citation type="submission" date="2018-01" db="EMBL/GenBank/DDBJ databases">
        <authorList>
            <person name="Clerissi C."/>
        </authorList>
    </citation>
    <scope>NUCLEOTIDE SEQUENCE</scope>
    <source>
        <strain evidence="2">Cupriavidus oxalaticus LMG 2235</strain>
    </source>
</reference>
<name>A0A375G644_9BURK</name>
<dbReference type="EMBL" id="OGUS01000121">
    <property type="protein sequence ID" value="SPC14207.1"/>
    <property type="molecule type" value="Genomic_DNA"/>
</dbReference>
<protein>
    <submittedName>
        <fullName evidence="2">Uncharacterized protein</fullName>
    </submittedName>
</protein>
<dbReference type="OrthoDB" id="6708558at2"/>
<gene>
    <name evidence="2" type="ORF">CO2235_200063</name>
    <name evidence="1" type="ORF">JTE92_25770</name>
</gene>
<organism evidence="2">
    <name type="scientific">Cupriavidus oxalaticus</name>
    <dbReference type="NCBI Taxonomy" id="96344"/>
    <lineage>
        <taxon>Bacteria</taxon>
        <taxon>Pseudomonadati</taxon>
        <taxon>Pseudomonadota</taxon>
        <taxon>Betaproteobacteria</taxon>
        <taxon>Burkholderiales</taxon>
        <taxon>Burkholderiaceae</taxon>
        <taxon>Cupriavidus</taxon>
    </lineage>
</organism>
<evidence type="ECO:0000313" key="1">
    <source>
        <dbReference type="EMBL" id="QRQ93485.1"/>
    </source>
</evidence>
<dbReference type="Proteomes" id="UP000256862">
    <property type="component" value="Chromosome CO2235"/>
</dbReference>
<keyword evidence="3" id="KW-1185">Reference proteome</keyword>